<keyword evidence="1" id="KW-0472">Membrane</keyword>
<dbReference type="EMBL" id="JAAXKZ010000064">
    <property type="protein sequence ID" value="NMH93308.1"/>
    <property type="molecule type" value="Genomic_DNA"/>
</dbReference>
<name>A0A848DKT4_9PSEU</name>
<keyword evidence="3" id="KW-1185">Reference proteome</keyword>
<comment type="caution">
    <text evidence="2">The sequence shown here is derived from an EMBL/GenBank/DDBJ whole genome shotgun (WGS) entry which is preliminary data.</text>
</comment>
<sequence>MLLVCGLARFAVYNVALNAAEQRVDAGTTAMLVNIGPVPFALFAGLLLGGGFPRRLVIAPRSPSAAPS</sequence>
<feature type="transmembrane region" description="Helical" evidence="1">
    <location>
        <begin position="29"/>
        <end position="52"/>
    </location>
</feature>
<dbReference type="AlphaFoldDB" id="A0A848DKT4"/>
<dbReference type="InterPro" id="IPR037185">
    <property type="entry name" value="EmrE-like"/>
</dbReference>
<accession>A0A848DKT4</accession>
<gene>
    <name evidence="2" type="ORF">HF519_17360</name>
</gene>
<organism evidence="2 3">
    <name type="scientific">Pseudonocardia bannensis</name>
    <dbReference type="NCBI Taxonomy" id="630973"/>
    <lineage>
        <taxon>Bacteria</taxon>
        <taxon>Bacillati</taxon>
        <taxon>Actinomycetota</taxon>
        <taxon>Actinomycetes</taxon>
        <taxon>Pseudonocardiales</taxon>
        <taxon>Pseudonocardiaceae</taxon>
        <taxon>Pseudonocardia</taxon>
    </lineage>
</organism>
<evidence type="ECO:0000256" key="1">
    <source>
        <dbReference type="SAM" id="Phobius"/>
    </source>
</evidence>
<reference evidence="2 3" key="1">
    <citation type="submission" date="2020-04" db="EMBL/GenBank/DDBJ databases">
        <authorList>
            <person name="Klaysubun C."/>
            <person name="Duangmal K."/>
            <person name="Lipun K."/>
        </authorList>
    </citation>
    <scope>NUCLEOTIDE SEQUENCE [LARGE SCALE GENOMIC DNA]</scope>
    <source>
        <strain evidence="2 3">DSM 45300</strain>
    </source>
</reference>
<evidence type="ECO:0000313" key="2">
    <source>
        <dbReference type="EMBL" id="NMH93308.1"/>
    </source>
</evidence>
<evidence type="ECO:0000313" key="3">
    <source>
        <dbReference type="Proteomes" id="UP000586918"/>
    </source>
</evidence>
<dbReference type="Proteomes" id="UP000586918">
    <property type="component" value="Unassembled WGS sequence"/>
</dbReference>
<proteinExistence type="predicted"/>
<protein>
    <recommendedName>
        <fullName evidence="4">EamA domain-containing protein</fullName>
    </recommendedName>
</protein>
<dbReference type="SUPFAM" id="SSF103481">
    <property type="entry name" value="Multidrug resistance efflux transporter EmrE"/>
    <property type="match status" value="1"/>
</dbReference>
<evidence type="ECO:0008006" key="4">
    <source>
        <dbReference type="Google" id="ProtNLM"/>
    </source>
</evidence>
<keyword evidence="1" id="KW-0812">Transmembrane</keyword>
<dbReference type="RefSeq" id="WP_169414010.1">
    <property type="nucleotide sequence ID" value="NZ_JAAXKZ010000064.1"/>
</dbReference>
<keyword evidence="1" id="KW-1133">Transmembrane helix</keyword>